<evidence type="ECO:0000313" key="3">
    <source>
        <dbReference type="Proteomes" id="UP001201463"/>
    </source>
</evidence>
<sequence>MDMLAVFTTVATQEQADALARAAVDARLAACVQTEAIRSTYRWQGALACEPEVRLLFKTRADRYAALAELLRKRHPYELPAIFALPVAEATPGYAAWVDESLG</sequence>
<dbReference type="PANTHER" id="PTHR23419:SF8">
    <property type="entry name" value="FI09726P"/>
    <property type="match status" value="1"/>
</dbReference>
<gene>
    <name evidence="2" type="ORF">LXT12_01005</name>
</gene>
<reference evidence="2 3" key="1">
    <citation type="submission" date="2021-12" db="EMBL/GenBank/DDBJ databases">
        <title>Genome seq of p7.</title>
        <authorList>
            <person name="Seo T."/>
        </authorList>
    </citation>
    <scope>NUCLEOTIDE SEQUENCE [LARGE SCALE GENOMIC DNA]</scope>
    <source>
        <strain evidence="2 3">P7</strain>
    </source>
</reference>
<evidence type="ECO:0000313" key="2">
    <source>
        <dbReference type="EMBL" id="MCE4535837.1"/>
    </source>
</evidence>
<dbReference type="Proteomes" id="UP001201463">
    <property type="component" value="Unassembled WGS sequence"/>
</dbReference>
<dbReference type="RefSeq" id="WP_233388582.1">
    <property type="nucleotide sequence ID" value="NZ_JAJTWT010000001.1"/>
</dbReference>
<organism evidence="2 3">
    <name type="scientific">Pelomonas caseinilytica</name>
    <dbReference type="NCBI Taxonomy" id="2906763"/>
    <lineage>
        <taxon>Bacteria</taxon>
        <taxon>Pseudomonadati</taxon>
        <taxon>Pseudomonadota</taxon>
        <taxon>Betaproteobacteria</taxon>
        <taxon>Burkholderiales</taxon>
        <taxon>Sphaerotilaceae</taxon>
        <taxon>Roseateles</taxon>
    </lineage>
</organism>
<keyword evidence="3" id="KW-1185">Reference proteome</keyword>
<dbReference type="Gene3D" id="3.30.70.120">
    <property type="match status" value="1"/>
</dbReference>
<evidence type="ECO:0000256" key="1">
    <source>
        <dbReference type="ARBA" id="ARBA00010169"/>
    </source>
</evidence>
<comment type="caution">
    <text evidence="2">The sequence shown here is derived from an EMBL/GenBank/DDBJ whole genome shotgun (WGS) entry which is preliminary data.</text>
</comment>
<protein>
    <submittedName>
        <fullName evidence="2">Divalent-cation tolerance protein CutA</fullName>
    </submittedName>
</protein>
<dbReference type="PANTHER" id="PTHR23419">
    <property type="entry name" value="DIVALENT CATION TOLERANCE CUTA-RELATED"/>
    <property type="match status" value="1"/>
</dbReference>
<dbReference type="InterPro" id="IPR011322">
    <property type="entry name" value="N-reg_PII-like_a/b"/>
</dbReference>
<accession>A0ABS8X9D9</accession>
<dbReference type="InterPro" id="IPR015867">
    <property type="entry name" value="N-reg_PII/ATP_PRibTrfase_C"/>
</dbReference>
<dbReference type="EMBL" id="JAJTWT010000001">
    <property type="protein sequence ID" value="MCE4535837.1"/>
    <property type="molecule type" value="Genomic_DNA"/>
</dbReference>
<dbReference type="Pfam" id="PF03091">
    <property type="entry name" value="CutA1"/>
    <property type="match status" value="1"/>
</dbReference>
<comment type="similarity">
    <text evidence="1">Belongs to the CutA family.</text>
</comment>
<proteinExistence type="inferred from homology"/>
<dbReference type="InterPro" id="IPR004323">
    <property type="entry name" value="Ion_tolerance_CutA"/>
</dbReference>
<dbReference type="SUPFAM" id="SSF54913">
    <property type="entry name" value="GlnB-like"/>
    <property type="match status" value="1"/>
</dbReference>
<name>A0ABS8X9D9_9BURK</name>